<proteinExistence type="predicted"/>
<name>A0ABY2KMN5_9RHOB</name>
<gene>
    <name evidence="3" type="ORF">EEB11_07590</name>
</gene>
<sequence>MLTGKHLIAGDWVSGATTFASAPAHGPSHDFAVGTPALVAQAVEAAEAAFPSFAATSREDRARFLDAIADEIDARGDAITEVGTQETGLPAARLQGERGRTTGQLRLFASHIRDGTYLDRRHDAALPDRQPLPRPDLKMIQRPIGPVAVFGASNFPLAFSVAGGDTASALAAGCPVVVKGHSAHPGTGEIVAQAIDAARKSCNLHPGVFSLVQGGKRDVGEALVKHPLIRAVGFTGSLGGGRALYDLCVARPDPIPFFGELGSVNPMFLLLAAMAARGEALAKGWAGSLTMGAGQFCTNPGIAVVIDGPDADAFATAAAAALEPVAAQTMLTDGMADAYRSGRDRVAGATGVRALLATQSQARTATPNLFEVSGTDWLADHMLAEEVFGPLGLIIRVKDAAEMANIAASLQGQLTCTLHLDGGDTDLGRTLLPILERKAGRVLANGFPTGVEVADTMVHGGPYPASTNFGATSVGTLSIRRWLRPVCYQNLPDALLPDDLR</sequence>
<dbReference type="EMBL" id="RPEM01000004">
    <property type="protein sequence ID" value="TGD43836.1"/>
    <property type="molecule type" value="Genomic_DNA"/>
</dbReference>
<dbReference type="SUPFAM" id="SSF53720">
    <property type="entry name" value="ALDH-like"/>
    <property type="match status" value="1"/>
</dbReference>
<feature type="domain" description="Aldehyde dehydrogenase" evidence="2">
    <location>
        <begin position="30"/>
        <end position="450"/>
    </location>
</feature>
<dbReference type="Pfam" id="PF00171">
    <property type="entry name" value="Aldedh"/>
    <property type="match status" value="1"/>
</dbReference>
<evidence type="ECO:0000256" key="1">
    <source>
        <dbReference type="ARBA" id="ARBA00023002"/>
    </source>
</evidence>
<dbReference type="InterPro" id="IPR016162">
    <property type="entry name" value="Ald_DH_N"/>
</dbReference>
<dbReference type="Proteomes" id="UP000297741">
    <property type="component" value="Unassembled WGS sequence"/>
</dbReference>
<evidence type="ECO:0000259" key="2">
    <source>
        <dbReference type="Pfam" id="PF00171"/>
    </source>
</evidence>
<dbReference type="Gene3D" id="3.40.605.10">
    <property type="entry name" value="Aldehyde Dehydrogenase, Chain A, domain 1"/>
    <property type="match status" value="2"/>
</dbReference>
<accession>A0ABY2KMN5</accession>
<dbReference type="PANTHER" id="PTHR43353:SF3">
    <property type="entry name" value="ALDEHYDE DEHYDROGENASE-RELATED"/>
    <property type="match status" value="1"/>
</dbReference>
<organism evidence="3 4">
    <name type="scientific">Pseudotabrizicola sediminis</name>
    <dbReference type="NCBI Taxonomy" id="2486418"/>
    <lineage>
        <taxon>Bacteria</taxon>
        <taxon>Pseudomonadati</taxon>
        <taxon>Pseudomonadota</taxon>
        <taxon>Alphaproteobacteria</taxon>
        <taxon>Rhodobacterales</taxon>
        <taxon>Paracoccaceae</taxon>
        <taxon>Pseudotabrizicola</taxon>
    </lineage>
</organism>
<comment type="caution">
    <text evidence="3">The sequence shown here is derived from an EMBL/GenBank/DDBJ whole genome shotgun (WGS) entry which is preliminary data.</text>
</comment>
<dbReference type="PANTHER" id="PTHR43353">
    <property type="entry name" value="SUCCINATE-SEMIALDEHYDE DEHYDROGENASE, MITOCHONDRIAL"/>
    <property type="match status" value="1"/>
</dbReference>
<dbReference type="InterPro" id="IPR044151">
    <property type="entry name" value="ALDH_KGSADH"/>
</dbReference>
<evidence type="ECO:0000313" key="4">
    <source>
        <dbReference type="Proteomes" id="UP000297741"/>
    </source>
</evidence>
<keyword evidence="4" id="KW-1185">Reference proteome</keyword>
<dbReference type="InterPro" id="IPR016161">
    <property type="entry name" value="Ald_DH/histidinol_DH"/>
</dbReference>
<keyword evidence="1" id="KW-0560">Oxidoreductase</keyword>
<dbReference type="RefSeq" id="WP_135429886.1">
    <property type="nucleotide sequence ID" value="NZ_RPEM01000004.1"/>
</dbReference>
<dbReference type="CDD" id="cd07129">
    <property type="entry name" value="ALDH_KGSADH"/>
    <property type="match status" value="1"/>
</dbReference>
<evidence type="ECO:0000313" key="3">
    <source>
        <dbReference type="EMBL" id="TGD43836.1"/>
    </source>
</evidence>
<dbReference type="InterPro" id="IPR050740">
    <property type="entry name" value="Aldehyde_DH_Superfamily"/>
</dbReference>
<protein>
    <submittedName>
        <fullName evidence="3">Aldehyde dehydrogenase (NADP(+))</fullName>
    </submittedName>
</protein>
<dbReference type="InterPro" id="IPR015590">
    <property type="entry name" value="Aldehyde_DH_dom"/>
</dbReference>
<reference evidence="3 4" key="1">
    <citation type="submission" date="2018-11" db="EMBL/GenBank/DDBJ databases">
        <title>Tabrizicola sp. isolated from sediment of alpine lake.</title>
        <authorList>
            <person name="Liu Z."/>
        </authorList>
    </citation>
    <scope>NUCLEOTIDE SEQUENCE [LARGE SCALE GENOMIC DNA]</scope>
    <source>
        <strain evidence="3 4">DRYC-M-16</strain>
    </source>
</reference>